<dbReference type="Proteomes" id="UP000255529">
    <property type="component" value="Unassembled WGS sequence"/>
</dbReference>
<reference evidence="1 2" key="1">
    <citation type="submission" date="2018-06" db="EMBL/GenBank/DDBJ databases">
        <authorList>
            <consortium name="Pathogen Informatics"/>
            <person name="Doyle S."/>
        </authorList>
    </citation>
    <scope>NUCLEOTIDE SEQUENCE [LARGE SCALE GENOMIC DNA]</scope>
    <source>
        <strain evidence="1 2">NCTC11544</strain>
    </source>
</reference>
<organism evidence="1 2">
    <name type="scientific">Serratia quinivorans</name>
    <dbReference type="NCBI Taxonomy" id="137545"/>
    <lineage>
        <taxon>Bacteria</taxon>
        <taxon>Pseudomonadati</taxon>
        <taxon>Pseudomonadota</taxon>
        <taxon>Gammaproteobacteria</taxon>
        <taxon>Enterobacterales</taxon>
        <taxon>Yersiniaceae</taxon>
        <taxon>Serratia</taxon>
    </lineage>
</organism>
<dbReference type="Gene3D" id="3.55.50.10">
    <property type="entry name" value="Baseplate protein-like domains"/>
    <property type="match status" value="1"/>
</dbReference>
<dbReference type="PANTHER" id="PTHR35862">
    <property type="entry name" value="FELS-2 PROPHAGE PROTEIN"/>
    <property type="match status" value="1"/>
</dbReference>
<name>A0A379Z0Y9_9GAMM</name>
<gene>
    <name evidence="1" type="ORF">NCTC11544_01468</name>
</gene>
<protein>
    <submittedName>
        <fullName evidence="1">Phage protein D</fullName>
    </submittedName>
</protein>
<sequence length="363" mass="40391">MITQTPLPIGAQVAPDYALFLQQQDVTETFRHRLLSLTLTDNRGFTADQLVLELDDTDGQVVMPARNQVITLKLGWKGQGLVNKGKFTIDEVEHQGAPDKLTLRARSVDFRGSMNTARDRSYHDKTLGEIVNEIANRYRMGNTLAAGLAEIKISHIDQAQETDAAFITRLATMNGAVAAIKDERLLFLIPGSGQTVSGKPIAPLILQRRDGDQHYFNLADRGNYSGVRAKWQDTEHAQQQQLTVQRQNGAADNAESSNYLAGDSDNVFTLPRVYTNKEAAIRAAKAKWERIQQGSVQFSINLAMGRPELYPEMPIQVRGFKEAIDRQSWIINTVVHTLNGSGYVTKIALDVLTQRVEFAIIES</sequence>
<accession>A0A379Z0Y9</accession>
<dbReference type="EMBL" id="UGYN01000002">
    <property type="protein sequence ID" value="SUI53450.1"/>
    <property type="molecule type" value="Genomic_DNA"/>
</dbReference>
<dbReference type="InterPro" id="IPR052726">
    <property type="entry name" value="Phage_Baseplate_Hub"/>
</dbReference>
<dbReference type="Pfam" id="PF05954">
    <property type="entry name" value="Phage_GPD"/>
    <property type="match status" value="1"/>
</dbReference>
<evidence type="ECO:0000313" key="1">
    <source>
        <dbReference type="EMBL" id="SUI53450.1"/>
    </source>
</evidence>
<evidence type="ECO:0000313" key="2">
    <source>
        <dbReference type="Proteomes" id="UP000255529"/>
    </source>
</evidence>
<proteinExistence type="predicted"/>
<dbReference type="SUPFAM" id="SSF69279">
    <property type="entry name" value="Phage tail proteins"/>
    <property type="match status" value="1"/>
</dbReference>
<dbReference type="PANTHER" id="PTHR35862:SF3">
    <property type="entry name" value="FELS-2 PROPHAGE PROTEIN"/>
    <property type="match status" value="1"/>
</dbReference>
<dbReference type="AlphaFoldDB" id="A0A379Z0Y9"/>
<dbReference type="RefSeq" id="WP_115183260.1">
    <property type="nucleotide sequence ID" value="NZ_CAMKUF010000004.1"/>
</dbReference>